<reference evidence="1 2" key="1">
    <citation type="submission" date="2016-04" db="EMBL/GenBank/DDBJ databases">
        <title>High quality genome of the nematocidal Bacillus thuringiensis MYBT18246.</title>
        <authorList>
            <person name="Hollensteiner J."/>
            <person name="Poehlein A."/>
            <person name="Sproeer C."/>
            <person name="Bunk B."/>
            <person name="Rosenstiel P."/>
            <person name="Schulenburg H."/>
            <person name="Liesegang H."/>
        </authorList>
    </citation>
    <scope>NUCLEOTIDE SEQUENCE [LARGE SCALE GENOMIC DNA]</scope>
    <source>
        <strain evidence="1 2">MYBT18246</strain>
    </source>
</reference>
<protein>
    <submittedName>
        <fullName evidence="1">Uncharacterized protein</fullName>
    </submittedName>
</protein>
<dbReference type="Proteomes" id="UP000092743">
    <property type="component" value="Chromosome"/>
</dbReference>
<accession>A0A9W3WZZ9</accession>
<sequence length="206" mass="22940">MTEISNVVSQTKSQLAKISGIEARYNSAVSSANALPYQDMKTDKLAEARAQYEGEKQALTDSIKQGVHADLETLKNKLARSFTQPMDSNAVDTLQLWLNADKVSEPEIKALAEQYQGEPLALRIIGQIAKKHDYDFSSFTLPSKNLESYLTEIDDFENLVYMIVGQYMSGLGLSDEKGFLEYRQSVLAGLDRNAKTLEESLSQAMK</sequence>
<dbReference type="AlphaFoldDB" id="A0A9W3WZZ9"/>
<gene>
    <name evidence="1" type="ORF">BT246_22230</name>
</gene>
<proteinExistence type="predicted"/>
<dbReference type="EMBL" id="CP015350">
    <property type="protein sequence ID" value="ANS47597.1"/>
    <property type="molecule type" value="Genomic_DNA"/>
</dbReference>
<name>A0A9W3WZZ9_BACTU</name>
<organism evidence="1 2">
    <name type="scientific">Bacillus thuringiensis</name>
    <dbReference type="NCBI Taxonomy" id="1428"/>
    <lineage>
        <taxon>Bacteria</taxon>
        <taxon>Bacillati</taxon>
        <taxon>Bacillota</taxon>
        <taxon>Bacilli</taxon>
        <taxon>Bacillales</taxon>
        <taxon>Bacillaceae</taxon>
        <taxon>Bacillus</taxon>
        <taxon>Bacillus cereus group</taxon>
    </lineage>
</organism>
<dbReference type="RefSeq" id="WP_065483295.1">
    <property type="nucleotide sequence ID" value="NZ_CP015350.1"/>
</dbReference>
<evidence type="ECO:0000313" key="2">
    <source>
        <dbReference type="Proteomes" id="UP000092743"/>
    </source>
</evidence>
<evidence type="ECO:0000313" key="1">
    <source>
        <dbReference type="EMBL" id="ANS47597.1"/>
    </source>
</evidence>